<dbReference type="EMBL" id="CP051143">
    <property type="protein sequence ID" value="QIX02297.1"/>
    <property type="molecule type" value="Genomic_DNA"/>
</dbReference>
<feature type="compositionally biased region" description="Acidic residues" evidence="1">
    <location>
        <begin position="33"/>
        <end position="44"/>
    </location>
</feature>
<feature type="region of interest" description="Disordered" evidence="1">
    <location>
        <begin position="33"/>
        <end position="59"/>
    </location>
</feature>
<keyword evidence="2" id="KW-0732">Signal</keyword>
<keyword evidence="4" id="KW-1185">Reference proteome</keyword>
<reference evidence="3 4" key="1">
    <citation type="journal article" date="2016" name="Sci. Rep.">
        <title>Peltaster fructicola genome reveals evolution from an invasive phytopathogen to an ectophytic parasite.</title>
        <authorList>
            <person name="Xu C."/>
            <person name="Chen H."/>
            <person name="Gleason M.L."/>
            <person name="Xu J.R."/>
            <person name="Liu H."/>
            <person name="Zhang R."/>
            <person name="Sun G."/>
        </authorList>
    </citation>
    <scope>NUCLEOTIDE SEQUENCE [LARGE SCALE GENOMIC DNA]</scope>
    <source>
        <strain evidence="3 4">LNHT1506</strain>
    </source>
</reference>
<dbReference type="OrthoDB" id="3940630at2759"/>
<evidence type="ECO:0000313" key="3">
    <source>
        <dbReference type="EMBL" id="QIX02297.1"/>
    </source>
</evidence>
<sequence>MVAISHKLLSKVALLTLLSSTVLAAPIAVVEADDSPADSGEPSDDLQTRAPGDSASQPIQANFNIDGWEDIAEENCRVMLCILGGNRVFQRVVTAHEGDVNYTGSGASVHPFYAANLSDRGTAQINPSTTSAEDFPWRSIHLPDGARRYVMPATDAQQRSQGGSINGGYLSSQVGYNEWFEINFQGNLGPHCRALHQNPPDTSVCSKNVKETLFGTRNIDLRNIVYYKVQQGNKIGFAHEKSI</sequence>
<proteinExistence type="predicted"/>
<feature type="chain" id="PRO_5026238711" evidence="2">
    <location>
        <begin position="25"/>
        <end position="243"/>
    </location>
</feature>
<accession>A0A6H0Y5H1</accession>
<evidence type="ECO:0000256" key="1">
    <source>
        <dbReference type="SAM" id="MobiDB-lite"/>
    </source>
</evidence>
<organism evidence="3 4">
    <name type="scientific">Peltaster fructicola</name>
    <dbReference type="NCBI Taxonomy" id="286661"/>
    <lineage>
        <taxon>Eukaryota</taxon>
        <taxon>Fungi</taxon>
        <taxon>Dikarya</taxon>
        <taxon>Ascomycota</taxon>
        <taxon>Pezizomycotina</taxon>
        <taxon>Dothideomycetes</taxon>
        <taxon>Dothideomycetes incertae sedis</taxon>
        <taxon>Peltaster</taxon>
    </lineage>
</organism>
<dbReference type="AlphaFoldDB" id="A0A6H0Y5H1"/>
<protein>
    <submittedName>
        <fullName evidence="3">Uncharacterized protein</fullName>
    </submittedName>
</protein>
<evidence type="ECO:0000256" key="2">
    <source>
        <dbReference type="SAM" id="SignalP"/>
    </source>
</evidence>
<evidence type="ECO:0000313" key="4">
    <source>
        <dbReference type="Proteomes" id="UP000503462"/>
    </source>
</evidence>
<dbReference type="Proteomes" id="UP000503462">
    <property type="component" value="Chromosome 5"/>
</dbReference>
<gene>
    <name evidence="3" type="ORF">AMS68_007814</name>
</gene>
<feature type="signal peptide" evidence="2">
    <location>
        <begin position="1"/>
        <end position="24"/>
    </location>
</feature>
<name>A0A6H0Y5H1_9PEZI</name>